<dbReference type="Proteomes" id="UP001156701">
    <property type="component" value="Unassembled WGS sequence"/>
</dbReference>
<name>A0AA42JU98_9GAMM</name>
<evidence type="ECO:0000313" key="4">
    <source>
        <dbReference type="Proteomes" id="UP001176478"/>
    </source>
</evidence>
<proteinExistence type="predicted"/>
<evidence type="ECO:0000313" key="3">
    <source>
        <dbReference type="Proteomes" id="UP001156701"/>
    </source>
</evidence>
<reference evidence="1" key="1">
    <citation type="submission" date="2023-03" db="EMBL/GenBank/DDBJ databases">
        <title>a new species belonging to Providencia genus.</title>
        <authorList>
            <person name="Yang W."/>
            <person name="Hu F."/>
            <person name="Shen S."/>
            <person name="Ding L."/>
            <person name="Yin D."/>
        </authorList>
    </citation>
    <scope>NUCLEOTIDE SEQUENCE</scope>
    <source>
        <strain evidence="1">CRE-3FA-0001</strain>
    </source>
</reference>
<dbReference type="Pfam" id="PF06572">
    <property type="entry name" value="DUF1131"/>
    <property type="match status" value="1"/>
</dbReference>
<dbReference type="AlphaFoldDB" id="A0AA42JU98"/>
<dbReference type="Gene3D" id="2.60.460.10">
    <property type="entry name" value="protein yfey like domain"/>
    <property type="match status" value="1"/>
</dbReference>
<dbReference type="InterPro" id="IPR010938">
    <property type="entry name" value="DUF1131"/>
</dbReference>
<evidence type="ECO:0000313" key="2">
    <source>
        <dbReference type="EMBL" id="MDO7857956.1"/>
    </source>
</evidence>
<protein>
    <submittedName>
        <fullName evidence="1">RpoE-regulated lipoprotein</fullName>
    </submittedName>
</protein>
<dbReference type="EMBL" id="JAUQTG010000011">
    <property type="protein sequence ID" value="MDO7857956.1"/>
    <property type="molecule type" value="Genomic_DNA"/>
</dbReference>
<dbReference type="EMBL" id="JARRYG010000004">
    <property type="protein sequence ID" value="MDG4695778.1"/>
    <property type="molecule type" value="Genomic_DNA"/>
</dbReference>
<accession>A0AA42JU98</accession>
<dbReference type="Proteomes" id="UP001176478">
    <property type="component" value="Unassembled WGS sequence"/>
</dbReference>
<sequence>MSQHATFNNNSGLTPLLKITLLCGITLLSGCAGTKIFSPSTWFSSPLVISSSGVGQVTNFTPMQADTIKTQLNDRYNIRSGMQMDNGDVVAIFQGINDDEVKLEIMGPEHGYVSRITVNDPDIVTEWGPKVGTEFSEIYQKAFGVCSLGERINDVPSIECNSPQSTKVIYRFTGKWQGPEGMMPSDNDLQSWTISQIIWHK</sequence>
<reference evidence="2" key="2">
    <citation type="submission" date="2023-07" db="EMBL/GenBank/DDBJ databases">
        <authorList>
            <person name="Yang W."/>
            <person name="Chen J."/>
            <person name="Ji P."/>
            <person name="Hu F."/>
        </authorList>
    </citation>
    <scope>NUCLEOTIDE SEQUENCE</scope>
    <source>
        <strain evidence="2">CRE-138-0111</strain>
    </source>
</reference>
<evidence type="ECO:0000313" key="1">
    <source>
        <dbReference type="EMBL" id="MDG4695778.1"/>
    </source>
</evidence>
<dbReference type="RefSeq" id="WP_129466124.1">
    <property type="nucleotide sequence ID" value="NZ_JARRYG010000004.1"/>
</dbReference>
<keyword evidence="1" id="KW-0449">Lipoprotein</keyword>
<gene>
    <name evidence="1" type="ORF">P7V44_05935</name>
    <name evidence="2" type="ORF">Q5E86_16720</name>
</gene>
<keyword evidence="4" id="KW-1185">Reference proteome</keyword>
<organism evidence="1 3">
    <name type="scientific">Providencia huashanensis</name>
    <dbReference type="NCBI Taxonomy" id="3037798"/>
    <lineage>
        <taxon>Bacteria</taxon>
        <taxon>Pseudomonadati</taxon>
        <taxon>Pseudomonadota</taxon>
        <taxon>Gammaproteobacteria</taxon>
        <taxon>Enterobacterales</taxon>
        <taxon>Morganellaceae</taxon>
        <taxon>Providencia</taxon>
    </lineage>
</organism>
<reference evidence="2" key="3">
    <citation type="journal article" date="2024" name="Int. J. Antimicrob. Agents">
        <title>Identification of a novel Providencia species showing multi-drug-resistant in three patients with hospital-acquired infection.</title>
        <authorList>
            <person name="Yang W."/>
            <person name="Chen J."/>
            <person name="Yang F."/>
            <person name="Ji P."/>
            <person name="Shen S."/>
            <person name="Yin D."/>
            <person name="Hu F."/>
        </authorList>
    </citation>
    <scope>NUCLEOTIDE SEQUENCE</scope>
    <source>
        <strain evidence="2">CRE-138-0111</strain>
    </source>
</reference>
<dbReference type="InterPro" id="IPR038714">
    <property type="entry name" value="YfeY-like_sf"/>
</dbReference>
<dbReference type="NCBIfam" id="NF007990">
    <property type="entry name" value="PRK10718.1"/>
    <property type="match status" value="1"/>
</dbReference>
<comment type="caution">
    <text evidence="1">The sequence shown here is derived from an EMBL/GenBank/DDBJ whole genome shotgun (WGS) entry which is preliminary data.</text>
</comment>